<evidence type="ECO:0000313" key="1">
    <source>
        <dbReference type="EMBL" id="GFT00143.1"/>
    </source>
</evidence>
<comment type="caution">
    <text evidence="1">The sequence shown here is derived from an EMBL/GenBank/DDBJ whole genome shotgun (WGS) entry which is preliminary data.</text>
</comment>
<gene>
    <name evidence="1" type="ORF">NPIL_392141</name>
</gene>
<keyword evidence="2" id="KW-1185">Reference proteome</keyword>
<dbReference type="AlphaFoldDB" id="A0A8X6TC86"/>
<accession>A0A8X6TC86</accession>
<dbReference type="Proteomes" id="UP000887013">
    <property type="component" value="Unassembled WGS sequence"/>
</dbReference>
<evidence type="ECO:0000313" key="2">
    <source>
        <dbReference type="Proteomes" id="UP000887013"/>
    </source>
</evidence>
<organism evidence="1 2">
    <name type="scientific">Nephila pilipes</name>
    <name type="common">Giant wood spider</name>
    <name type="synonym">Nephila maculata</name>
    <dbReference type="NCBI Taxonomy" id="299642"/>
    <lineage>
        <taxon>Eukaryota</taxon>
        <taxon>Metazoa</taxon>
        <taxon>Ecdysozoa</taxon>
        <taxon>Arthropoda</taxon>
        <taxon>Chelicerata</taxon>
        <taxon>Arachnida</taxon>
        <taxon>Araneae</taxon>
        <taxon>Araneomorphae</taxon>
        <taxon>Entelegynae</taxon>
        <taxon>Araneoidea</taxon>
        <taxon>Nephilidae</taxon>
        <taxon>Nephila</taxon>
    </lineage>
</organism>
<reference evidence="1" key="1">
    <citation type="submission" date="2020-08" db="EMBL/GenBank/DDBJ databases">
        <title>Multicomponent nature underlies the extraordinary mechanical properties of spider dragline silk.</title>
        <authorList>
            <person name="Kono N."/>
            <person name="Nakamura H."/>
            <person name="Mori M."/>
            <person name="Yoshida Y."/>
            <person name="Ohtoshi R."/>
            <person name="Malay A.D."/>
            <person name="Moran D.A.P."/>
            <person name="Tomita M."/>
            <person name="Numata K."/>
            <person name="Arakawa K."/>
        </authorList>
    </citation>
    <scope>NUCLEOTIDE SEQUENCE</scope>
</reference>
<name>A0A8X6TC86_NEPPI</name>
<dbReference type="EMBL" id="BMAW01006734">
    <property type="protein sequence ID" value="GFT00143.1"/>
    <property type="molecule type" value="Genomic_DNA"/>
</dbReference>
<proteinExistence type="predicted"/>
<protein>
    <submittedName>
        <fullName evidence="1">Uncharacterized protein</fullName>
    </submittedName>
</protein>
<sequence length="148" mass="16080">MLFRKFPISKNRCVCEKADVWLEKNGHFGTRRSSRHARQQLRTAPLLPGCFAAGTGYIKTRCASAKTAAVPANTYAPALYPASCVTGGLLYRHTAAVRCCTAAYIPLCHSYAPPVPARTYQPRKNALRSAANEEYGGSIQALCTINVS</sequence>